<dbReference type="Pfam" id="PF00501">
    <property type="entry name" value="AMP-binding"/>
    <property type="match status" value="1"/>
</dbReference>
<evidence type="ECO:0000256" key="4">
    <source>
        <dbReference type="ARBA" id="ARBA00022741"/>
    </source>
</evidence>
<dbReference type="PROSITE" id="PS00455">
    <property type="entry name" value="AMP_BINDING"/>
    <property type="match status" value="1"/>
</dbReference>
<dbReference type="EMBL" id="SBIQ01000003">
    <property type="protein sequence ID" value="KAF7684718.1"/>
    <property type="molecule type" value="Genomic_DNA"/>
</dbReference>
<evidence type="ECO:0000256" key="2">
    <source>
        <dbReference type="ARBA" id="ARBA00013275"/>
    </source>
</evidence>
<keyword evidence="5" id="KW-0067">ATP-binding</keyword>
<dbReference type="InterPro" id="IPR032387">
    <property type="entry name" value="ACAS_N"/>
</dbReference>
<evidence type="ECO:0000259" key="6">
    <source>
        <dbReference type="Pfam" id="PF00501"/>
    </source>
</evidence>
<dbReference type="EC" id="6.2.1.1" evidence="2"/>
<dbReference type="PANTHER" id="PTHR24095:SF14">
    <property type="entry name" value="ACETYL-COENZYME A SYNTHETASE 1"/>
    <property type="match status" value="1"/>
</dbReference>
<dbReference type="SUPFAM" id="SSF56801">
    <property type="entry name" value="Acetyl-CoA synthetase-like"/>
    <property type="match status" value="1"/>
</dbReference>
<dbReference type="InterPro" id="IPR042099">
    <property type="entry name" value="ANL_N_sf"/>
</dbReference>
<sequence length="652" mass="72887">MEKRSEYEHLYEESIENPIEFWDKMAKQYLYWIKPYTEIHPTPFTWFDDGILNACYNCLDRHLDSDKPALIYNGDSGDTRCFTYPQVLNEVCKLSNFFIKQGLKKGDCVAIYMPMSSEAIFTMLACARLGITHTVVFGGFSSESLALRVQDSGASWIVSVDYAERGSKKIEFLKNVMQAVDDLNSNLKGVLIFDSVPHELNSKVPIYLWSKQIHKPEFVSCVPVESEHPLFYLYTSGSTGKPKGIIHSTAGYLLYAALTTKYCFDVKKEDIFGCTADVGWITGHTYVLYGPMMLGITTVIFGGLPTYPTPFRLFDVIEKCGITQFYTAPTLIRLLMKDLKNLNLEYAKNKTKSLRVIGSVGEPINKEAYNWFKYYFGNNKLPLVDTYWQTESGGVLICPVPGVINGDAECAGIPFLGIKPVVLKGTIKMQDMGVDNSSVVESDCSSIPGSEKSCVVENTHMASDDELGAIVIEGMWPGMARGILNDEKRFKEAYFNKFPGFYYTGDEGYCDKNGHFWIRGRADDVLNVSGHRLSTAEIESACCGENIVEVAVVGIPDEITGEAIVVFAVAHGNKPQLELEHGIRQALRKCIGPIVHPKVIYIVDELPKTRTGKIMRRVLRSTLMNDPIGDVSTCLNVNAIQKINTVIKNKSY</sequence>
<evidence type="ECO:0000313" key="9">
    <source>
        <dbReference type="EMBL" id="KAF7684718.1"/>
    </source>
</evidence>
<feature type="domain" description="AMP-binding enzyme C-terminal" evidence="7">
    <location>
        <begin position="545"/>
        <end position="613"/>
    </location>
</feature>
<evidence type="ECO:0000259" key="8">
    <source>
        <dbReference type="Pfam" id="PF16177"/>
    </source>
</evidence>
<dbReference type="Pfam" id="PF16177">
    <property type="entry name" value="ACAS_N"/>
    <property type="match status" value="1"/>
</dbReference>
<evidence type="ECO:0000313" key="10">
    <source>
        <dbReference type="Proteomes" id="UP001516464"/>
    </source>
</evidence>
<evidence type="ECO:0000256" key="1">
    <source>
        <dbReference type="ARBA" id="ARBA00006432"/>
    </source>
</evidence>
<protein>
    <recommendedName>
        <fullName evidence="2">acetate--CoA ligase</fullName>
        <ecNumber evidence="2">6.2.1.1</ecNumber>
    </recommendedName>
</protein>
<proteinExistence type="inferred from homology"/>
<dbReference type="Gene3D" id="3.40.50.12780">
    <property type="entry name" value="N-terminal domain of ligase-like"/>
    <property type="match status" value="1"/>
</dbReference>
<dbReference type="InterPro" id="IPR020845">
    <property type="entry name" value="AMP-binding_CS"/>
</dbReference>
<dbReference type="InterPro" id="IPR025110">
    <property type="entry name" value="AMP-bd_C"/>
</dbReference>
<dbReference type="InterPro" id="IPR000873">
    <property type="entry name" value="AMP-dep_synth/lig_dom"/>
</dbReference>
<dbReference type="InterPro" id="IPR045851">
    <property type="entry name" value="AMP-bd_C_sf"/>
</dbReference>
<dbReference type="PANTHER" id="PTHR24095">
    <property type="entry name" value="ACETYL-COENZYME A SYNTHETASE"/>
    <property type="match status" value="1"/>
</dbReference>
<dbReference type="Pfam" id="PF13193">
    <property type="entry name" value="AMP-binding_C"/>
    <property type="match status" value="1"/>
</dbReference>
<dbReference type="Proteomes" id="UP001516464">
    <property type="component" value="Unassembled WGS sequence"/>
</dbReference>
<comment type="similarity">
    <text evidence="1">Belongs to the ATP-dependent AMP-binding enzyme family.</text>
</comment>
<evidence type="ECO:0000256" key="5">
    <source>
        <dbReference type="ARBA" id="ARBA00022840"/>
    </source>
</evidence>
<evidence type="ECO:0000256" key="3">
    <source>
        <dbReference type="ARBA" id="ARBA00022598"/>
    </source>
</evidence>
<keyword evidence="3" id="KW-0436">Ligase</keyword>
<evidence type="ECO:0000259" key="7">
    <source>
        <dbReference type="Pfam" id="PF13193"/>
    </source>
</evidence>
<name>A0ABQ7I2W1_9MICR</name>
<accession>A0ABQ7I2W1</accession>
<keyword evidence="4" id="KW-0547">Nucleotide-binding</keyword>
<keyword evidence="10" id="KW-1185">Reference proteome</keyword>
<reference evidence="9 10" key="1">
    <citation type="submission" date="2019-01" db="EMBL/GenBank/DDBJ databases">
        <title>Genomes sequencing and comparative genomics of infectious freshwater microsporidia, Cucumispora dikerogammari and Thelohania contejeani.</title>
        <authorList>
            <person name="Cormier A."/>
            <person name="Giraud I."/>
            <person name="Wattier R."/>
            <person name="Teixeira M."/>
            <person name="Grandjean F."/>
            <person name="Rigaud T."/>
            <person name="Cordaux R."/>
        </authorList>
    </citation>
    <scope>NUCLEOTIDE SEQUENCE [LARGE SCALE GENOMIC DNA]</scope>
    <source>
        <strain evidence="9">T1</strain>
        <tissue evidence="9">Spores</tissue>
    </source>
</reference>
<feature type="domain" description="AMP-dependent synthetase/ligase" evidence="6">
    <location>
        <begin position="65"/>
        <end position="423"/>
    </location>
</feature>
<organism evidence="9 10">
    <name type="scientific">Astathelohania contejeani</name>
    <dbReference type="NCBI Taxonomy" id="164912"/>
    <lineage>
        <taxon>Eukaryota</taxon>
        <taxon>Fungi</taxon>
        <taxon>Fungi incertae sedis</taxon>
        <taxon>Microsporidia</taxon>
        <taxon>Astathelohaniidae</taxon>
        <taxon>Astathelohania</taxon>
    </lineage>
</organism>
<gene>
    <name evidence="9" type="primary">acs</name>
    <name evidence="9" type="ORF">TCON_0081</name>
</gene>
<comment type="caution">
    <text evidence="9">The sequence shown here is derived from an EMBL/GenBank/DDBJ whole genome shotgun (WGS) entry which is preliminary data.</text>
</comment>
<dbReference type="Gene3D" id="3.30.300.30">
    <property type="match status" value="1"/>
</dbReference>
<feature type="domain" description="Acetyl-coenzyme A synthetase N-terminal" evidence="8">
    <location>
        <begin position="7"/>
        <end position="58"/>
    </location>
</feature>